<evidence type="ECO:0000256" key="2">
    <source>
        <dbReference type="ARBA" id="ARBA00022723"/>
    </source>
</evidence>
<keyword evidence="1" id="KW-0004">4Fe-4S</keyword>
<organism evidence="6 7">
    <name type="scientific">Homoserinibacter gongjuensis</name>
    <dbReference type="NCBI Taxonomy" id="1162968"/>
    <lineage>
        <taxon>Bacteria</taxon>
        <taxon>Bacillati</taxon>
        <taxon>Actinomycetota</taxon>
        <taxon>Actinomycetes</taxon>
        <taxon>Micrococcales</taxon>
        <taxon>Microbacteriaceae</taxon>
        <taxon>Homoserinibacter</taxon>
    </lineage>
</organism>
<proteinExistence type="predicted"/>
<keyword evidence="4" id="KW-0408">Iron</keyword>
<evidence type="ECO:0000256" key="4">
    <source>
        <dbReference type="ARBA" id="ARBA00023004"/>
    </source>
</evidence>
<dbReference type="PANTHER" id="PTHR43498">
    <property type="entry name" value="FERREDOXIN:COB-COM HETERODISULFIDE REDUCTASE SUBUNIT A"/>
    <property type="match status" value="1"/>
</dbReference>
<evidence type="ECO:0000256" key="1">
    <source>
        <dbReference type="ARBA" id="ARBA00022485"/>
    </source>
</evidence>
<dbReference type="Proteomes" id="UP001157069">
    <property type="component" value="Unassembled WGS sequence"/>
</dbReference>
<protein>
    <submittedName>
        <fullName evidence="6">Pyridine nucleotide-disulfide oxidoreductase</fullName>
    </submittedName>
</protein>
<comment type="caution">
    <text evidence="6">The sequence shown here is derived from an EMBL/GenBank/DDBJ whole genome shotgun (WGS) entry which is preliminary data.</text>
</comment>
<dbReference type="SUPFAM" id="SSF51905">
    <property type="entry name" value="FAD/NAD(P)-binding domain"/>
    <property type="match status" value="1"/>
</dbReference>
<keyword evidence="3" id="KW-0560">Oxidoreductase</keyword>
<evidence type="ECO:0000313" key="6">
    <source>
        <dbReference type="EMBL" id="GMA89877.1"/>
    </source>
</evidence>
<evidence type="ECO:0000313" key="7">
    <source>
        <dbReference type="Proteomes" id="UP001157069"/>
    </source>
</evidence>
<gene>
    <name evidence="6" type="ORF">GCM10025869_04060</name>
</gene>
<sequence>MHEQRTPTSYSEPAREVPVVADVDVLVVGGGPAGVGAAIGAARTGASVFLVEEMGALGGMWTQGLVITLAGYNSWLQPDRVRVVDGVGGEWLRRAAAMGGAVDHDGWVLSTDPEKMKLVADELLEEAGVDFLLHVLATYPIVEDGAVTGCLIETREGRQAIRAKVTVDATGNGDVIARSGDDWLKGDTLQPMTLPMYLSNVRTLPGVDAGEPARIRSGPEPGDLDQYGMDDAEAARQDVVIDRQSMRDAKERGELPVFGGPWFGGLEKDVVWVNSVRVIGDATDNRDLTRAEVQGRRDAFAIHAYLRDNVAGFEESRLQQTAPTIGIRETRRLVGVTTLTGDEVRAAAQPADSIALGAWPIDVHPVDGHAGSHVMYVPEPFGIPYRALVPATTDGLLAAGRCISVDREALGSARVGATCTATGHAAGVAAALSARTGVQPRAVDVAELQARLREQGALLTADEVRPRDAR</sequence>
<evidence type="ECO:0000256" key="3">
    <source>
        <dbReference type="ARBA" id="ARBA00023002"/>
    </source>
</evidence>
<dbReference type="InterPro" id="IPR039650">
    <property type="entry name" value="HdrA-like"/>
</dbReference>
<dbReference type="PRINTS" id="PR00411">
    <property type="entry name" value="PNDRDTASEI"/>
</dbReference>
<evidence type="ECO:0000256" key="5">
    <source>
        <dbReference type="ARBA" id="ARBA00023014"/>
    </source>
</evidence>
<keyword evidence="7" id="KW-1185">Reference proteome</keyword>
<dbReference type="PANTHER" id="PTHR43498:SF1">
    <property type="entry name" value="COB--COM HETERODISULFIDE REDUCTASE IRON-SULFUR SUBUNIT A"/>
    <property type="match status" value="1"/>
</dbReference>
<dbReference type="RefSeq" id="WP_284297352.1">
    <property type="nucleotide sequence ID" value="NZ_BSVA01000001.1"/>
</dbReference>
<dbReference type="InterPro" id="IPR036188">
    <property type="entry name" value="FAD/NAD-bd_sf"/>
</dbReference>
<accession>A0ABQ6JNJ8</accession>
<name>A0ABQ6JNJ8_9MICO</name>
<dbReference type="Gene3D" id="3.50.50.60">
    <property type="entry name" value="FAD/NAD(P)-binding domain"/>
    <property type="match status" value="1"/>
</dbReference>
<reference evidence="7" key="1">
    <citation type="journal article" date="2019" name="Int. J. Syst. Evol. Microbiol.">
        <title>The Global Catalogue of Microorganisms (GCM) 10K type strain sequencing project: providing services to taxonomists for standard genome sequencing and annotation.</title>
        <authorList>
            <consortium name="The Broad Institute Genomics Platform"/>
            <consortium name="The Broad Institute Genome Sequencing Center for Infectious Disease"/>
            <person name="Wu L."/>
            <person name="Ma J."/>
        </authorList>
    </citation>
    <scope>NUCLEOTIDE SEQUENCE [LARGE SCALE GENOMIC DNA]</scope>
    <source>
        <strain evidence="7">NBRC 108755</strain>
    </source>
</reference>
<dbReference type="EMBL" id="BSVA01000001">
    <property type="protein sequence ID" value="GMA89877.1"/>
    <property type="molecule type" value="Genomic_DNA"/>
</dbReference>
<keyword evidence="5" id="KW-0411">Iron-sulfur</keyword>
<dbReference type="Pfam" id="PF12831">
    <property type="entry name" value="FAD_oxidored"/>
    <property type="match status" value="1"/>
</dbReference>
<keyword evidence="2" id="KW-0479">Metal-binding</keyword>